<name>A0A9W4XVN1_9PLEO</name>
<protein>
    <submittedName>
        <fullName evidence="2">Uncharacterized protein</fullName>
    </submittedName>
</protein>
<gene>
    <name evidence="2" type="ORF">PDIGIT_LOCUS7830</name>
</gene>
<feature type="region of interest" description="Disordered" evidence="1">
    <location>
        <begin position="79"/>
        <end position="129"/>
    </location>
</feature>
<dbReference type="OrthoDB" id="3688256at2759"/>
<accession>A0A9W4XVN1</accession>
<comment type="caution">
    <text evidence="2">The sequence shown here is derived from an EMBL/GenBank/DDBJ whole genome shotgun (WGS) entry which is preliminary data.</text>
</comment>
<evidence type="ECO:0000313" key="3">
    <source>
        <dbReference type="Proteomes" id="UP001152607"/>
    </source>
</evidence>
<dbReference type="AlphaFoldDB" id="A0A9W4XVN1"/>
<evidence type="ECO:0000256" key="1">
    <source>
        <dbReference type="SAM" id="MobiDB-lite"/>
    </source>
</evidence>
<evidence type="ECO:0000313" key="2">
    <source>
        <dbReference type="EMBL" id="CAI6334762.1"/>
    </source>
</evidence>
<keyword evidence="3" id="KW-1185">Reference proteome</keyword>
<organism evidence="2 3">
    <name type="scientific">Periconia digitata</name>
    <dbReference type="NCBI Taxonomy" id="1303443"/>
    <lineage>
        <taxon>Eukaryota</taxon>
        <taxon>Fungi</taxon>
        <taxon>Dikarya</taxon>
        <taxon>Ascomycota</taxon>
        <taxon>Pezizomycotina</taxon>
        <taxon>Dothideomycetes</taxon>
        <taxon>Pleosporomycetidae</taxon>
        <taxon>Pleosporales</taxon>
        <taxon>Massarineae</taxon>
        <taxon>Periconiaceae</taxon>
        <taxon>Periconia</taxon>
    </lineage>
</organism>
<proteinExistence type="predicted"/>
<feature type="compositionally biased region" description="Polar residues" evidence="1">
    <location>
        <begin position="82"/>
        <end position="103"/>
    </location>
</feature>
<reference evidence="2" key="1">
    <citation type="submission" date="2023-01" db="EMBL/GenBank/DDBJ databases">
        <authorList>
            <person name="Van Ghelder C."/>
            <person name="Rancurel C."/>
        </authorList>
    </citation>
    <scope>NUCLEOTIDE SEQUENCE</scope>
    <source>
        <strain evidence="2">CNCM I-4278</strain>
    </source>
</reference>
<feature type="region of interest" description="Disordered" evidence="1">
    <location>
        <begin position="365"/>
        <end position="428"/>
    </location>
</feature>
<dbReference type="Proteomes" id="UP001152607">
    <property type="component" value="Unassembled WGS sequence"/>
</dbReference>
<feature type="region of interest" description="Disordered" evidence="1">
    <location>
        <begin position="637"/>
        <end position="657"/>
    </location>
</feature>
<dbReference type="EMBL" id="CAOQHR010000005">
    <property type="protein sequence ID" value="CAI6334762.1"/>
    <property type="molecule type" value="Genomic_DNA"/>
</dbReference>
<sequence>MSTKTQDCAQMMIVQANDKSVYLAESVHGAGDIQQLETGLTTPTLEDWPAPIMSGTHEVSSAASQDIKLKSESLCSDLAPTVEQTPPGSVQSAPIHSLGSPSESIRGRSTPLEARNSPDNLNSTSSFPSISSTTTFTQIIGLDGANDLDELPHKAPSQTPEAVVKVETGLTVNPELNIVPEAVVGSEAIAVPETVADTELNRLYQILGRELLSHMPQLHTMTFEEIKAGQVGILPLRMLLGTFKQSADPSLRGSKVWVYFKLHAMRVKTASAPRLYLCALREDTGVAINEDLKLLDIFPHVEFVPILRNLEPGKPGDMQLKAVVKFYYILAANAKLNGFEKHFMPINNTFTGQLRIVCEKLKADTTGEQLPPRKRRKMHHSIGDLPSPPSSEDASPSIQNSGVTRASRRLHNPSTGSLPNSPPPNPFRRARAVEQNIAPPRKLALGTILPRSRPSQGIINEYLNPDIEPAESDGDSGDEIPPRIHPQISSTLFNRRENQRMIEFSRTNLKQAHAKKESARHRMRSLKGRITRGLGDVERMQRDYHLQETCVEVIDKRIETFDGMVKGFVELKNRLDDDISHIDDGVKKVWDALQAQELECFLEEQELRRDMEREAREAARIRREERGRALVAAAAAATTANEASKAKEEEGTGAEAAVVEVKEERATSPAVEIKKEEDVAVESVESIF</sequence>